<dbReference type="AlphaFoldDB" id="A0A2G9WSL5"/>
<feature type="transmembrane region" description="Helical" evidence="14">
    <location>
        <begin position="151"/>
        <end position="172"/>
    </location>
</feature>
<dbReference type="GO" id="GO:0016463">
    <property type="term" value="F:P-type zinc transporter activity"/>
    <property type="evidence" value="ECO:0007669"/>
    <property type="project" value="UniProtKB-EC"/>
</dbReference>
<dbReference type="Gene3D" id="3.30.70.100">
    <property type="match status" value="1"/>
</dbReference>
<dbReference type="InterPro" id="IPR059000">
    <property type="entry name" value="ATPase_P-type_domA"/>
</dbReference>
<keyword evidence="7 14" id="KW-0547">Nucleotide-binding</keyword>
<evidence type="ECO:0000256" key="1">
    <source>
        <dbReference type="ARBA" id="ARBA00004651"/>
    </source>
</evidence>
<keyword evidence="8 14" id="KW-0067">ATP-binding</keyword>
<feature type="transmembrane region" description="Helical" evidence="14">
    <location>
        <begin position="377"/>
        <end position="396"/>
    </location>
</feature>
<dbReference type="PROSITE" id="PS00154">
    <property type="entry name" value="ATPASE_E1_E2"/>
    <property type="match status" value="1"/>
</dbReference>
<evidence type="ECO:0000256" key="14">
    <source>
        <dbReference type="RuleBase" id="RU362081"/>
    </source>
</evidence>
<dbReference type="NCBIfam" id="TIGR01525">
    <property type="entry name" value="ATPase-IB_hvy"/>
    <property type="match status" value="1"/>
</dbReference>
<dbReference type="PROSITE" id="PS01229">
    <property type="entry name" value="COF_2"/>
    <property type="match status" value="1"/>
</dbReference>
<gene>
    <name evidence="17" type="ORF">CJ014_18635</name>
</gene>
<dbReference type="GO" id="GO:0046872">
    <property type="term" value="F:metal ion binding"/>
    <property type="evidence" value="ECO:0007669"/>
    <property type="project" value="UniProtKB-KW"/>
</dbReference>
<dbReference type="RefSeq" id="WP_100082007.1">
    <property type="nucleotide sequence ID" value="NZ_NQVN01000015.1"/>
</dbReference>
<dbReference type="PRINTS" id="PR00941">
    <property type="entry name" value="CDATPASE"/>
</dbReference>
<evidence type="ECO:0000256" key="6">
    <source>
        <dbReference type="ARBA" id="ARBA00022723"/>
    </source>
</evidence>
<dbReference type="PANTHER" id="PTHR48085:SF5">
    <property type="entry name" value="CADMIUM_ZINC-TRANSPORTING ATPASE HMA4-RELATED"/>
    <property type="match status" value="1"/>
</dbReference>
<dbReference type="InterPro" id="IPR006121">
    <property type="entry name" value="HMA_dom"/>
</dbReference>
<dbReference type="PANTHER" id="PTHR48085">
    <property type="entry name" value="CADMIUM/ZINC-TRANSPORTING ATPASE HMA2-RELATED"/>
    <property type="match status" value="1"/>
</dbReference>
<evidence type="ECO:0000256" key="13">
    <source>
        <dbReference type="ARBA" id="ARBA00047308"/>
    </source>
</evidence>
<proteinExistence type="inferred from homology"/>
<accession>A0A2G9WSL5</accession>
<dbReference type="InterPro" id="IPR036163">
    <property type="entry name" value="HMA_dom_sf"/>
</dbReference>
<name>A0A2G9WSL5_9HYPH</name>
<keyword evidence="9" id="KW-1278">Translocase</keyword>
<evidence type="ECO:0000256" key="4">
    <source>
        <dbReference type="ARBA" id="ARBA00022553"/>
    </source>
</evidence>
<dbReference type="OrthoDB" id="9760802at2"/>
<keyword evidence="6 14" id="KW-0479">Metal-binding</keyword>
<dbReference type="SUPFAM" id="SSF81653">
    <property type="entry name" value="Calcium ATPase, transduction domain A"/>
    <property type="match status" value="1"/>
</dbReference>
<keyword evidence="3 14" id="KW-1003">Cell membrane</keyword>
<dbReference type="InterPro" id="IPR027256">
    <property type="entry name" value="P-typ_ATPase_IB"/>
</dbReference>
<comment type="caution">
    <text evidence="17">The sequence shown here is derived from an EMBL/GenBank/DDBJ whole genome shotgun (WGS) entry which is preliminary data.</text>
</comment>
<feature type="transmembrane region" description="Helical" evidence="14">
    <location>
        <begin position="408"/>
        <end position="432"/>
    </location>
</feature>
<dbReference type="SUPFAM" id="SSF81665">
    <property type="entry name" value="Calcium ATPase, transmembrane domain M"/>
    <property type="match status" value="1"/>
</dbReference>
<dbReference type="GO" id="GO:0015086">
    <property type="term" value="F:cadmium ion transmembrane transporter activity"/>
    <property type="evidence" value="ECO:0007669"/>
    <property type="project" value="TreeGrafter"/>
</dbReference>
<evidence type="ECO:0000256" key="3">
    <source>
        <dbReference type="ARBA" id="ARBA00022475"/>
    </source>
</evidence>
<dbReference type="Pfam" id="PF00403">
    <property type="entry name" value="HMA"/>
    <property type="match status" value="1"/>
</dbReference>
<keyword evidence="5 14" id="KW-0812">Transmembrane</keyword>
<dbReference type="Gene3D" id="2.70.150.10">
    <property type="entry name" value="Calcium-transporting ATPase, cytoplasmic transduction domain A"/>
    <property type="match status" value="1"/>
</dbReference>
<dbReference type="Pfam" id="PF00702">
    <property type="entry name" value="Hydrolase"/>
    <property type="match status" value="1"/>
</dbReference>
<dbReference type="PROSITE" id="PS01047">
    <property type="entry name" value="HMA_1"/>
    <property type="match status" value="1"/>
</dbReference>
<feature type="region of interest" description="Disordered" evidence="15">
    <location>
        <begin position="99"/>
        <end position="135"/>
    </location>
</feature>
<dbReference type="Gene3D" id="3.40.50.1000">
    <property type="entry name" value="HAD superfamily/HAD-like"/>
    <property type="match status" value="1"/>
</dbReference>
<evidence type="ECO:0000313" key="18">
    <source>
        <dbReference type="Proteomes" id="UP000231070"/>
    </source>
</evidence>
<dbReference type="InterPro" id="IPR023214">
    <property type="entry name" value="HAD_sf"/>
</dbReference>
<evidence type="ECO:0000256" key="9">
    <source>
        <dbReference type="ARBA" id="ARBA00022967"/>
    </source>
</evidence>
<reference evidence="17 18" key="1">
    <citation type="submission" date="2017-08" db="EMBL/GenBank/DDBJ databases">
        <title>Pleomorphomonas carboxidotrophicus sp. nov., a new mesophilic hydrogenogenic carboxidotroph.</title>
        <authorList>
            <person name="Esquivel-Elizondo S."/>
            <person name="Krajmalnik-Brown R."/>
            <person name="Maldonado J."/>
        </authorList>
    </citation>
    <scope>NUCLEOTIDE SEQUENCE [LARGE SCALE GENOMIC DNA]</scope>
    <source>
        <strain evidence="17 18">SVCO-16</strain>
    </source>
</reference>
<dbReference type="SUPFAM" id="SSF56784">
    <property type="entry name" value="HAD-like"/>
    <property type="match status" value="1"/>
</dbReference>
<keyword evidence="10 14" id="KW-1133">Transmembrane helix</keyword>
<dbReference type="PRINTS" id="PR00119">
    <property type="entry name" value="CATATPASE"/>
</dbReference>
<evidence type="ECO:0000256" key="8">
    <source>
        <dbReference type="ARBA" id="ARBA00022840"/>
    </source>
</evidence>
<evidence type="ECO:0000256" key="12">
    <source>
        <dbReference type="ARBA" id="ARBA00039097"/>
    </source>
</evidence>
<comment type="similarity">
    <text evidence="2 14">Belongs to the cation transport ATPase (P-type) (TC 3.A.3) family. Type IB subfamily.</text>
</comment>
<evidence type="ECO:0000256" key="7">
    <source>
        <dbReference type="ARBA" id="ARBA00022741"/>
    </source>
</evidence>
<evidence type="ECO:0000313" key="17">
    <source>
        <dbReference type="EMBL" id="PIO97701.1"/>
    </source>
</evidence>
<organism evidence="17 18">
    <name type="scientific">Pleomorphomonas carboxyditropha</name>
    <dbReference type="NCBI Taxonomy" id="2023338"/>
    <lineage>
        <taxon>Bacteria</taxon>
        <taxon>Pseudomonadati</taxon>
        <taxon>Pseudomonadota</taxon>
        <taxon>Alphaproteobacteria</taxon>
        <taxon>Hyphomicrobiales</taxon>
        <taxon>Pleomorphomonadaceae</taxon>
        <taxon>Pleomorphomonas</taxon>
    </lineage>
</organism>
<dbReference type="CDD" id="cd00371">
    <property type="entry name" value="HMA"/>
    <property type="match status" value="1"/>
</dbReference>
<dbReference type="GO" id="GO:0005524">
    <property type="term" value="F:ATP binding"/>
    <property type="evidence" value="ECO:0007669"/>
    <property type="project" value="UniProtKB-UniRule"/>
</dbReference>
<dbReference type="NCBIfam" id="TIGR01494">
    <property type="entry name" value="ATPase_P-type"/>
    <property type="match status" value="1"/>
</dbReference>
<evidence type="ECO:0000259" key="16">
    <source>
        <dbReference type="PROSITE" id="PS50846"/>
    </source>
</evidence>
<dbReference type="NCBIfam" id="TIGR01512">
    <property type="entry name" value="ATPase-IB2_Cd"/>
    <property type="match status" value="1"/>
</dbReference>
<feature type="domain" description="HMA" evidence="16">
    <location>
        <begin position="6"/>
        <end position="71"/>
    </location>
</feature>
<keyword evidence="11 14" id="KW-0472">Membrane</keyword>
<dbReference type="InterPro" id="IPR018303">
    <property type="entry name" value="ATPase_P-typ_P_site"/>
</dbReference>
<dbReference type="PROSITE" id="PS50846">
    <property type="entry name" value="HMA_2"/>
    <property type="match status" value="1"/>
</dbReference>
<dbReference type="FunFam" id="2.70.150.10:FF:000002">
    <property type="entry name" value="Copper-transporting ATPase 1, putative"/>
    <property type="match status" value="1"/>
</dbReference>
<dbReference type="InterPro" id="IPR008250">
    <property type="entry name" value="ATPase_P-typ_transduc_dom_A_sf"/>
</dbReference>
<dbReference type="InterPro" id="IPR001757">
    <property type="entry name" value="P_typ_ATPase"/>
</dbReference>
<dbReference type="NCBIfam" id="TIGR01511">
    <property type="entry name" value="ATPase-IB1_Cu"/>
    <property type="match status" value="1"/>
</dbReference>
<evidence type="ECO:0000256" key="2">
    <source>
        <dbReference type="ARBA" id="ARBA00006024"/>
    </source>
</evidence>
<dbReference type="Proteomes" id="UP000231070">
    <property type="component" value="Unassembled WGS sequence"/>
</dbReference>
<feature type="transmembrane region" description="Helical" evidence="14">
    <location>
        <begin position="713"/>
        <end position="731"/>
    </location>
</feature>
<dbReference type="SUPFAM" id="SSF55008">
    <property type="entry name" value="HMA, heavy metal-associated domain"/>
    <property type="match status" value="1"/>
</dbReference>
<dbReference type="InterPro" id="IPR036412">
    <property type="entry name" value="HAD-like_sf"/>
</dbReference>
<dbReference type="SFLD" id="SFLDS00003">
    <property type="entry name" value="Haloacid_Dehalogenase"/>
    <property type="match status" value="1"/>
</dbReference>
<dbReference type="GO" id="GO:0005886">
    <property type="term" value="C:plasma membrane"/>
    <property type="evidence" value="ECO:0007669"/>
    <property type="project" value="UniProtKB-SubCell"/>
</dbReference>
<evidence type="ECO:0000256" key="10">
    <source>
        <dbReference type="ARBA" id="ARBA00022989"/>
    </source>
</evidence>
<dbReference type="InterPro" id="IPR023298">
    <property type="entry name" value="ATPase_P-typ_TM_dom_sf"/>
</dbReference>
<dbReference type="InterPro" id="IPR017969">
    <property type="entry name" value="Heavy-metal-associated_CS"/>
</dbReference>
<feature type="transmembrane region" description="Helical" evidence="14">
    <location>
        <begin position="227"/>
        <end position="245"/>
    </location>
</feature>
<comment type="catalytic activity">
    <reaction evidence="13">
        <text>Zn(2+)(in) + ATP + H2O = Zn(2+)(out) + ADP + phosphate + H(+)</text>
        <dbReference type="Rhea" id="RHEA:20621"/>
        <dbReference type="ChEBI" id="CHEBI:15377"/>
        <dbReference type="ChEBI" id="CHEBI:15378"/>
        <dbReference type="ChEBI" id="CHEBI:29105"/>
        <dbReference type="ChEBI" id="CHEBI:30616"/>
        <dbReference type="ChEBI" id="CHEBI:43474"/>
        <dbReference type="ChEBI" id="CHEBI:456216"/>
        <dbReference type="EC" id="7.2.2.12"/>
    </reaction>
</comment>
<evidence type="ECO:0000256" key="11">
    <source>
        <dbReference type="ARBA" id="ARBA00023136"/>
    </source>
</evidence>
<dbReference type="InterPro" id="IPR044492">
    <property type="entry name" value="P_typ_ATPase_HD_dom"/>
</dbReference>
<keyword evidence="4" id="KW-0597">Phosphoprotein</keyword>
<dbReference type="Pfam" id="PF00122">
    <property type="entry name" value="E1-E2_ATPase"/>
    <property type="match status" value="1"/>
</dbReference>
<evidence type="ECO:0000256" key="15">
    <source>
        <dbReference type="SAM" id="MobiDB-lite"/>
    </source>
</evidence>
<dbReference type="SFLD" id="SFLDF00027">
    <property type="entry name" value="p-type_atpase"/>
    <property type="match status" value="1"/>
</dbReference>
<dbReference type="EC" id="7.2.2.12" evidence="12"/>
<dbReference type="GO" id="GO:0016887">
    <property type="term" value="F:ATP hydrolysis activity"/>
    <property type="evidence" value="ECO:0007669"/>
    <property type="project" value="InterPro"/>
</dbReference>
<evidence type="ECO:0000256" key="5">
    <source>
        <dbReference type="ARBA" id="ARBA00022692"/>
    </source>
</evidence>
<dbReference type="InterPro" id="IPR051014">
    <property type="entry name" value="Cation_Transport_ATPase_IB"/>
</dbReference>
<dbReference type="Gene3D" id="3.40.1110.10">
    <property type="entry name" value="Calcium-transporting ATPase, cytoplasmic domain N"/>
    <property type="match status" value="1"/>
</dbReference>
<feature type="transmembrane region" description="Helical" evidence="14">
    <location>
        <begin position="178"/>
        <end position="196"/>
    </location>
</feature>
<protein>
    <recommendedName>
        <fullName evidence="12">P-type Zn(2+) transporter</fullName>
        <ecNumber evidence="12">7.2.2.12</ecNumber>
    </recommendedName>
</protein>
<keyword evidence="18" id="KW-1185">Reference proteome</keyword>
<dbReference type="InterPro" id="IPR023299">
    <property type="entry name" value="ATPase_P-typ_cyto_dom_N"/>
</dbReference>
<sequence length="760" mass="77856">MADTALRTRFKVDGMDCAACAARVEGAVARIGGVEDVSVSVMTGSMVVHHDDSTDLAALESAVSRLGYGISADRPEPPATRHDEDGHSCDCCGHGDAGHEGHDHRDHDHGHAAHEEDGRAGHDHAAHEHAGHDHAGHVHAEIEGAWWQSAAGLQAIGVGIGIVVAYAVGQLVPQAERWLFLAVMLAGLAPIARRAFRLLQAGEPFSIESLMTIAAVGAVFLDAAAEAAAVVFFFLVGELLEGLAARKARSSIKALAGLVPETAHLLTGGATREVAASALAIGDEVLVRPGDRVPGDGVVVAGMSSIDESMVTGESVPVTRGEGASVYAGTINGDGVLTVRVTAPAADNTIARIVRLVTEAQETRAPVERFVNRFAKYYTPAVVAVAVAVAVLPPLIDGNWAGWIYKGLAVLLIGCPCALVISTPAAIAASLASGARTGLLIKGGSVLERLRDVTAVAFDKTGTLTEGAPQVTDVEAYGADRDTVLRLSASLEASSSHPLAKAVLAAAGGTGLPRIEDGRAVPGKGVTGRVDGQDLFFGSADAAAERTAVPAEVSAAVERHSSEGKTICLLLADGAVLGLVALRDAPRPDAVAAVADLRRRGITTVMLTGDNPRAATAVGRELGIDDVRAGLLPADKQDAVKALQDKGLVVAKIGDGINDAPALATADIGIAMGGGTDVALEAADAALLYGRVGDVAALVDLSRRTMANIRQNITIALGLKAFFLVTTVLGITGLWPAILADTGATVLVTANALRLLRSGR</sequence>
<dbReference type="EMBL" id="NQVN01000015">
    <property type="protein sequence ID" value="PIO97701.1"/>
    <property type="molecule type" value="Genomic_DNA"/>
</dbReference>
<comment type="subcellular location">
    <subcellularLocation>
        <location evidence="1">Cell membrane</location>
        <topology evidence="1">Multi-pass membrane protein</topology>
    </subcellularLocation>
</comment>
<dbReference type="SFLD" id="SFLDG00002">
    <property type="entry name" value="C1.7:_P-type_atpase_like"/>
    <property type="match status" value="1"/>
</dbReference>